<dbReference type="OrthoDB" id="10267058at2759"/>
<dbReference type="PANTHER" id="PTHR43213">
    <property type="entry name" value="BIFUNCTIONAL DTTP/UTP PYROPHOSPHATASE/METHYLTRANSFERASE PROTEIN-RELATED"/>
    <property type="match status" value="1"/>
</dbReference>
<name>A0A7R8WXA0_9CRUS</name>
<dbReference type="CDD" id="cd00555">
    <property type="entry name" value="Maf"/>
    <property type="match status" value="1"/>
</dbReference>
<reference evidence="3" key="1">
    <citation type="submission" date="2020-11" db="EMBL/GenBank/DDBJ databases">
        <authorList>
            <person name="Tran Van P."/>
        </authorList>
    </citation>
    <scope>NUCLEOTIDE SEQUENCE</scope>
</reference>
<dbReference type="NCBIfam" id="TIGR00172">
    <property type="entry name" value="maf"/>
    <property type="match status" value="1"/>
</dbReference>
<organism evidence="3">
    <name type="scientific">Cyprideis torosa</name>
    <dbReference type="NCBI Taxonomy" id="163714"/>
    <lineage>
        <taxon>Eukaryota</taxon>
        <taxon>Metazoa</taxon>
        <taxon>Ecdysozoa</taxon>
        <taxon>Arthropoda</taxon>
        <taxon>Crustacea</taxon>
        <taxon>Oligostraca</taxon>
        <taxon>Ostracoda</taxon>
        <taxon>Podocopa</taxon>
        <taxon>Podocopida</taxon>
        <taxon>Cytherocopina</taxon>
        <taxon>Cytheroidea</taxon>
        <taxon>Cytherideidae</taxon>
        <taxon>Cyprideis</taxon>
    </lineage>
</organism>
<accession>A0A7R8WXA0</accession>
<dbReference type="InterPro" id="IPR003697">
    <property type="entry name" value="Maf-like"/>
</dbReference>
<sequence>MTQPIILASTSQIRHDLLVQAGIRLETVAARIDEQALRAAFAEESISPRDQADLLAEQKARKVSGRRGEALVLGADQILEFEGESFAKPENREHLKRQLTRLSDTRHSLHSAAVIFEAGRPVWRHVETVRMTMRRLSEPYIDRYIDRNWEQVRHCVGGYQIEAEGVRLFSRIDGSYHAVLGLPLVEVLSYLVDRDMVET</sequence>
<dbReference type="HAMAP" id="MF_00528">
    <property type="entry name" value="Maf"/>
    <property type="match status" value="1"/>
</dbReference>
<dbReference type="PANTHER" id="PTHR43213:SF5">
    <property type="entry name" value="BIFUNCTIONAL DTTP_UTP PYROPHOSPHATASE_METHYLTRANSFERASE PROTEIN-RELATED"/>
    <property type="match status" value="1"/>
</dbReference>
<evidence type="ECO:0000256" key="2">
    <source>
        <dbReference type="ARBA" id="ARBA00022801"/>
    </source>
</evidence>
<dbReference type="GO" id="GO:0047429">
    <property type="term" value="F:nucleoside triphosphate diphosphatase activity"/>
    <property type="evidence" value="ECO:0007669"/>
    <property type="project" value="InterPro"/>
</dbReference>
<dbReference type="PIRSF" id="PIRSF006305">
    <property type="entry name" value="Maf"/>
    <property type="match status" value="1"/>
</dbReference>
<dbReference type="Pfam" id="PF02545">
    <property type="entry name" value="Maf"/>
    <property type="match status" value="1"/>
</dbReference>
<dbReference type="EMBL" id="OB710204">
    <property type="protein sequence ID" value="CAD7238849.1"/>
    <property type="molecule type" value="Genomic_DNA"/>
</dbReference>
<dbReference type="Gene3D" id="3.90.950.10">
    <property type="match status" value="1"/>
</dbReference>
<dbReference type="InterPro" id="IPR029001">
    <property type="entry name" value="ITPase-like_fam"/>
</dbReference>
<dbReference type="AlphaFoldDB" id="A0A7R8WXA0"/>
<evidence type="ECO:0000313" key="3">
    <source>
        <dbReference type="EMBL" id="CAD7238849.1"/>
    </source>
</evidence>
<proteinExistence type="inferred from homology"/>
<evidence type="ECO:0000256" key="1">
    <source>
        <dbReference type="ARBA" id="ARBA00001968"/>
    </source>
</evidence>
<gene>
    <name evidence="3" type="ORF">CTOB1V02_LOCUS16664</name>
</gene>
<keyword evidence="2" id="KW-0378">Hydrolase</keyword>
<comment type="cofactor">
    <cofactor evidence="1">
        <name>a divalent metal cation</name>
        <dbReference type="ChEBI" id="CHEBI:60240"/>
    </cofactor>
</comment>
<protein>
    <submittedName>
        <fullName evidence="3">Uncharacterized protein</fullName>
    </submittedName>
</protein>
<dbReference type="SUPFAM" id="SSF52972">
    <property type="entry name" value="ITPase-like"/>
    <property type="match status" value="1"/>
</dbReference>